<feature type="transmembrane region" description="Helical" evidence="6">
    <location>
        <begin position="48"/>
        <end position="71"/>
    </location>
</feature>
<evidence type="ECO:0000256" key="6">
    <source>
        <dbReference type="SAM" id="Phobius"/>
    </source>
</evidence>
<reference evidence="8" key="1">
    <citation type="journal article" date="2020" name="bioRxiv">
        <title>Hybrid origin of Populus tomentosa Carr. identified through genome sequencing and phylogenomic analysis.</title>
        <authorList>
            <person name="An X."/>
            <person name="Gao K."/>
            <person name="Chen Z."/>
            <person name="Li J."/>
            <person name="Yang X."/>
            <person name="Yang X."/>
            <person name="Zhou J."/>
            <person name="Guo T."/>
            <person name="Zhao T."/>
            <person name="Huang S."/>
            <person name="Miao D."/>
            <person name="Khan W.U."/>
            <person name="Rao P."/>
            <person name="Ye M."/>
            <person name="Lei B."/>
            <person name="Liao W."/>
            <person name="Wang J."/>
            <person name="Ji L."/>
            <person name="Li Y."/>
            <person name="Guo B."/>
            <person name="Mustafa N.S."/>
            <person name="Li S."/>
            <person name="Yun Q."/>
            <person name="Keller S.R."/>
            <person name="Mao J."/>
            <person name="Zhang R."/>
            <person name="Strauss S.H."/>
        </authorList>
    </citation>
    <scope>NUCLEOTIDE SEQUENCE</scope>
    <source>
        <strain evidence="8">GM15</strain>
        <tissue evidence="8">Leaf</tissue>
    </source>
</reference>
<dbReference type="FunFam" id="1.20.120.1630:FF:000017">
    <property type="entry name" value="3-oxo-5-alpha-steroid 4-dehydrogenase family protein"/>
    <property type="match status" value="2"/>
</dbReference>
<name>A0A8X7YZN7_POPTO</name>
<dbReference type="PANTHER" id="PTHR10556:SF35">
    <property type="entry name" value="3-OXO-5-ALPHA-STEROID 4-DEHYDROGENASE FAMILY PROTEIN"/>
    <property type="match status" value="1"/>
</dbReference>
<dbReference type="GO" id="GO:0016627">
    <property type="term" value="F:oxidoreductase activity, acting on the CH-CH group of donors"/>
    <property type="evidence" value="ECO:0007669"/>
    <property type="project" value="InterPro"/>
</dbReference>
<feature type="transmembrane region" description="Helical" evidence="6">
    <location>
        <begin position="467"/>
        <end position="487"/>
    </location>
</feature>
<evidence type="ECO:0000256" key="1">
    <source>
        <dbReference type="ARBA" id="ARBA00004141"/>
    </source>
</evidence>
<dbReference type="AlphaFoldDB" id="A0A8X7YZN7"/>
<feature type="transmembrane region" description="Helical" evidence="6">
    <location>
        <begin position="92"/>
        <end position="116"/>
    </location>
</feature>
<evidence type="ECO:0000313" key="9">
    <source>
        <dbReference type="Proteomes" id="UP000886885"/>
    </source>
</evidence>
<feature type="transmembrane region" description="Helical" evidence="6">
    <location>
        <begin position="194"/>
        <end position="213"/>
    </location>
</feature>
<dbReference type="OrthoDB" id="5788137at2759"/>
<dbReference type="PROSITE" id="PS50244">
    <property type="entry name" value="S5A_REDUCTASE"/>
    <property type="match status" value="2"/>
</dbReference>
<evidence type="ECO:0000313" key="8">
    <source>
        <dbReference type="EMBL" id="KAG6758667.1"/>
    </source>
</evidence>
<proteinExistence type="inferred from homology"/>
<keyword evidence="3 6" id="KW-0812">Transmembrane</keyword>
<evidence type="ECO:0000256" key="2">
    <source>
        <dbReference type="ARBA" id="ARBA00007742"/>
    </source>
</evidence>
<feature type="transmembrane region" description="Helical" evidence="6">
    <location>
        <begin position="428"/>
        <end position="446"/>
    </location>
</feature>
<comment type="similarity">
    <text evidence="2">Belongs to the steroid 5-alpha reductase family.</text>
</comment>
<dbReference type="GO" id="GO:0006629">
    <property type="term" value="P:lipid metabolic process"/>
    <property type="evidence" value="ECO:0007669"/>
    <property type="project" value="InterPro"/>
</dbReference>
<dbReference type="Proteomes" id="UP000886885">
    <property type="component" value="Chromosome 10D"/>
</dbReference>
<feature type="transmembrane region" description="Helical" evidence="6">
    <location>
        <begin position="128"/>
        <end position="146"/>
    </location>
</feature>
<comment type="subcellular location">
    <subcellularLocation>
        <location evidence="1">Membrane</location>
        <topology evidence="1">Multi-pass membrane protein</topology>
    </subcellularLocation>
</comment>
<gene>
    <name evidence="8" type="ORF">POTOM_039026</name>
</gene>
<feature type="transmembrane region" description="Helical" evidence="6">
    <location>
        <begin position="340"/>
        <end position="358"/>
    </location>
</feature>
<evidence type="ECO:0000256" key="5">
    <source>
        <dbReference type="ARBA" id="ARBA00023136"/>
    </source>
</evidence>
<evidence type="ECO:0000259" key="7">
    <source>
        <dbReference type="Pfam" id="PF02544"/>
    </source>
</evidence>
<feature type="domain" description="3-oxo-5-alpha-steroid 4-dehydrogenase C-terminal" evidence="7">
    <location>
        <begin position="428"/>
        <end position="537"/>
    </location>
</feature>
<comment type="caution">
    <text evidence="8">The sequence shown here is derived from an EMBL/GenBank/DDBJ whole genome shotgun (WGS) entry which is preliminary data.</text>
</comment>
<evidence type="ECO:0000256" key="3">
    <source>
        <dbReference type="ARBA" id="ARBA00022692"/>
    </source>
</evidence>
<keyword evidence="4 6" id="KW-1133">Transmembrane helix</keyword>
<sequence length="537" mass="60559">MIVPVMSVVSLVAIAGLGVSEILGKHLQYSKFWNLNSAKSSRKQIQLSSRTGMLVLYVPAFLSGAASFVLYPNHDLRLFLVLCVHKYSTSGVVLDSAILISSSYFSATSTMIYGQYLTQGFPEPQLDLKYPGILLFMLGTFGNFYHHQVLASLRTNDDKEYKIPKGGLFDLVICPHYLFEVLGFIGIFFISQTLYSFCFTLGTIVYLIGRSYATRRWYLSKFEDFPKDVKALIPFVSTVIVPFVMPQDTTCFLLNLMNLMPKNPYVSASSSQAQETARSPAQDHMVLRALISLFKCKASIRNVGLSEIRGKHMQYSKFLNIGEKKPIEKKIQVSSRTGMLIAYTPAFLAGAASFGLFLNDDLRFLLVKSTLTFNFFKRILEVLFVHRYSGGIEVESLIPITLSYFTSSVFIIYAQHLAQGLPEPAIDLKYPGIALFVVGISGNFYHHRLLSKLRSKNDKEYKVPKGGLFDLVICPHYLFEILGFLGISLIAQTLYAFSFFVGTTLYLIGRSYVTRRWYLSQFKDFPKDVKALIPLVF</sequence>
<dbReference type="GO" id="GO:0016020">
    <property type="term" value="C:membrane"/>
    <property type="evidence" value="ECO:0007669"/>
    <property type="project" value="UniProtKB-SubCell"/>
</dbReference>
<accession>A0A8X7YZN7</accession>
<organism evidence="8 9">
    <name type="scientific">Populus tomentosa</name>
    <name type="common">Chinese white poplar</name>
    <dbReference type="NCBI Taxonomy" id="118781"/>
    <lineage>
        <taxon>Eukaryota</taxon>
        <taxon>Viridiplantae</taxon>
        <taxon>Streptophyta</taxon>
        <taxon>Embryophyta</taxon>
        <taxon>Tracheophyta</taxon>
        <taxon>Spermatophyta</taxon>
        <taxon>Magnoliopsida</taxon>
        <taxon>eudicotyledons</taxon>
        <taxon>Gunneridae</taxon>
        <taxon>Pentapetalae</taxon>
        <taxon>rosids</taxon>
        <taxon>fabids</taxon>
        <taxon>Malpighiales</taxon>
        <taxon>Salicaceae</taxon>
        <taxon>Saliceae</taxon>
        <taxon>Populus</taxon>
    </lineage>
</organism>
<dbReference type="PANTHER" id="PTHR10556">
    <property type="entry name" value="3-OXO-5-ALPHA-STEROID 4-DEHYDROGENASE"/>
    <property type="match status" value="1"/>
</dbReference>
<dbReference type="InterPro" id="IPR001104">
    <property type="entry name" value="3-oxo-5_a-steroid_4-DH_C"/>
</dbReference>
<feature type="domain" description="3-oxo-5-alpha-steroid 4-dehydrogenase C-terminal" evidence="7">
    <location>
        <begin position="99"/>
        <end position="236"/>
    </location>
</feature>
<feature type="transmembrane region" description="Helical" evidence="6">
    <location>
        <begin position="167"/>
        <end position="188"/>
    </location>
</feature>
<dbReference type="InterPro" id="IPR039357">
    <property type="entry name" value="SRD5A/TECR"/>
</dbReference>
<dbReference type="Pfam" id="PF02544">
    <property type="entry name" value="Steroid_dh"/>
    <property type="match status" value="2"/>
</dbReference>
<dbReference type="EMBL" id="JAAWWB010000020">
    <property type="protein sequence ID" value="KAG6758667.1"/>
    <property type="molecule type" value="Genomic_DNA"/>
</dbReference>
<keyword evidence="9" id="KW-1185">Reference proteome</keyword>
<feature type="transmembrane region" description="Helical" evidence="6">
    <location>
        <begin position="493"/>
        <end position="513"/>
    </location>
</feature>
<keyword evidence="5 6" id="KW-0472">Membrane</keyword>
<evidence type="ECO:0000256" key="4">
    <source>
        <dbReference type="ARBA" id="ARBA00022989"/>
    </source>
</evidence>
<protein>
    <recommendedName>
        <fullName evidence="7">3-oxo-5-alpha-steroid 4-dehydrogenase C-terminal domain-containing protein</fullName>
    </recommendedName>
</protein>